<dbReference type="Gene3D" id="3.60.10.10">
    <property type="entry name" value="Endonuclease/exonuclease/phosphatase"/>
    <property type="match status" value="1"/>
</dbReference>
<protein>
    <recommendedName>
        <fullName evidence="3">Endonuclease/exonuclease/phosphatase family protein</fullName>
    </recommendedName>
</protein>
<dbReference type="EMBL" id="JAWXYG010000002">
    <property type="protein sequence ID" value="KAK4280920.1"/>
    <property type="molecule type" value="Genomic_DNA"/>
</dbReference>
<dbReference type="InterPro" id="IPR036691">
    <property type="entry name" value="Endo/exonu/phosph_ase_sf"/>
</dbReference>
<dbReference type="PANTHER" id="PTHR33710:SF77">
    <property type="entry name" value="DNASE I-LIKE SUPERFAMILY PROTEIN"/>
    <property type="match status" value="1"/>
</dbReference>
<dbReference type="Proteomes" id="UP001293593">
    <property type="component" value="Unassembled WGS sequence"/>
</dbReference>
<evidence type="ECO:0000313" key="1">
    <source>
        <dbReference type="EMBL" id="KAK4280920.1"/>
    </source>
</evidence>
<organism evidence="1 2">
    <name type="scientific">Acacia crassicarpa</name>
    <name type="common">northern wattle</name>
    <dbReference type="NCBI Taxonomy" id="499986"/>
    <lineage>
        <taxon>Eukaryota</taxon>
        <taxon>Viridiplantae</taxon>
        <taxon>Streptophyta</taxon>
        <taxon>Embryophyta</taxon>
        <taxon>Tracheophyta</taxon>
        <taxon>Spermatophyta</taxon>
        <taxon>Magnoliopsida</taxon>
        <taxon>eudicotyledons</taxon>
        <taxon>Gunneridae</taxon>
        <taxon>Pentapetalae</taxon>
        <taxon>rosids</taxon>
        <taxon>fabids</taxon>
        <taxon>Fabales</taxon>
        <taxon>Fabaceae</taxon>
        <taxon>Caesalpinioideae</taxon>
        <taxon>mimosoid clade</taxon>
        <taxon>Acacieae</taxon>
        <taxon>Acacia</taxon>
    </lineage>
</organism>
<comment type="caution">
    <text evidence="1">The sequence shown here is derived from an EMBL/GenBank/DDBJ whole genome shotgun (WGS) entry which is preliminary data.</text>
</comment>
<name>A0AAE1N0G1_9FABA</name>
<dbReference type="SUPFAM" id="SSF56219">
    <property type="entry name" value="DNase I-like"/>
    <property type="match status" value="1"/>
</dbReference>
<dbReference type="AlphaFoldDB" id="A0AAE1N0G1"/>
<evidence type="ECO:0008006" key="3">
    <source>
        <dbReference type="Google" id="ProtNLM"/>
    </source>
</evidence>
<keyword evidence="2" id="KW-1185">Reference proteome</keyword>
<gene>
    <name evidence="1" type="ORF">QN277_012472</name>
</gene>
<proteinExistence type="predicted"/>
<sequence length="89" mass="10023">MASSISLPSVTIGDFNDIGSSTEKVGGLYGNEARIKLFNDRLQRCALSDMGYRGPKFTWRGPKLMGCRRLYERLDRALVNESFLMELSD</sequence>
<dbReference type="PANTHER" id="PTHR33710">
    <property type="entry name" value="BNAC02G09200D PROTEIN"/>
    <property type="match status" value="1"/>
</dbReference>
<reference evidence="1" key="1">
    <citation type="submission" date="2023-10" db="EMBL/GenBank/DDBJ databases">
        <title>Chromosome-level genome of the transformable northern wattle, Acacia crassicarpa.</title>
        <authorList>
            <person name="Massaro I."/>
            <person name="Sinha N.R."/>
            <person name="Poethig S."/>
            <person name="Leichty A.R."/>
        </authorList>
    </citation>
    <scope>NUCLEOTIDE SEQUENCE</scope>
    <source>
        <strain evidence="1">Acra3RX</strain>
        <tissue evidence="1">Leaf</tissue>
    </source>
</reference>
<accession>A0AAE1N0G1</accession>
<evidence type="ECO:0000313" key="2">
    <source>
        <dbReference type="Proteomes" id="UP001293593"/>
    </source>
</evidence>